<sequence>MTDMSTDHGMALPPGSSALVASARGAFSFFPLATPPDTPAPRSTQFLVAAPMRSEESSAGNSSFKRSSFQGAEHRKSGAAGRSIFPQI</sequence>
<evidence type="ECO:0000313" key="3">
    <source>
        <dbReference type="Proteomes" id="UP000443843"/>
    </source>
</evidence>
<keyword evidence="3" id="KW-1185">Reference proteome</keyword>
<gene>
    <name evidence="2" type="ORF">GLS40_03420</name>
</gene>
<feature type="region of interest" description="Disordered" evidence="1">
    <location>
        <begin position="51"/>
        <end position="88"/>
    </location>
</feature>
<evidence type="ECO:0000313" key="2">
    <source>
        <dbReference type="EMBL" id="MWB77066.1"/>
    </source>
</evidence>
<comment type="caution">
    <text evidence="2">The sequence shown here is derived from an EMBL/GenBank/DDBJ whole genome shotgun (WGS) entry which is preliminary data.</text>
</comment>
<protein>
    <submittedName>
        <fullName evidence="2">Uncharacterized protein</fullName>
    </submittedName>
</protein>
<evidence type="ECO:0000256" key="1">
    <source>
        <dbReference type="SAM" id="MobiDB-lite"/>
    </source>
</evidence>
<name>A0A844VZ69_9RHOB</name>
<dbReference type="EMBL" id="WNXQ01000002">
    <property type="protein sequence ID" value="MWB77066.1"/>
    <property type="molecule type" value="Genomic_DNA"/>
</dbReference>
<dbReference type="AlphaFoldDB" id="A0A844VZ69"/>
<organism evidence="2 3">
    <name type="scientific">Pseudooceanicola pacificus</name>
    <dbReference type="NCBI Taxonomy" id="2676438"/>
    <lineage>
        <taxon>Bacteria</taxon>
        <taxon>Pseudomonadati</taxon>
        <taxon>Pseudomonadota</taxon>
        <taxon>Alphaproteobacteria</taxon>
        <taxon>Rhodobacterales</taxon>
        <taxon>Paracoccaceae</taxon>
        <taxon>Pseudooceanicola</taxon>
    </lineage>
</organism>
<dbReference type="RefSeq" id="WP_160381241.1">
    <property type="nucleotide sequence ID" value="NZ_WNXQ01000002.1"/>
</dbReference>
<proteinExistence type="predicted"/>
<feature type="compositionally biased region" description="Polar residues" evidence="1">
    <location>
        <begin position="57"/>
        <end position="70"/>
    </location>
</feature>
<accession>A0A844VZ69</accession>
<dbReference type="Proteomes" id="UP000443843">
    <property type="component" value="Unassembled WGS sequence"/>
</dbReference>
<reference evidence="2 3" key="1">
    <citation type="submission" date="2019-11" db="EMBL/GenBank/DDBJ databases">
        <title>Pseudooceanicola pacifica sp. nov., isolated from deep-sea sediment of the Pacific Ocean.</title>
        <authorList>
            <person name="Lyu L."/>
        </authorList>
    </citation>
    <scope>NUCLEOTIDE SEQUENCE [LARGE SCALE GENOMIC DNA]</scope>
    <source>
        <strain evidence="2 3">216_PA32_1</strain>
    </source>
</reference>